<feature type="transmembrane region" description="Helical" evidence="1">
    <location>
        <begin position="259"/>
        <end position="285"/>
    </location>
</feature>
<organism evidence="3">
    <name type="scientific">marine metagenome</name>
    <dbReference type="NCBI Taxonomy" id="408172"/>
    <lineage>
        <taxon>unclassified sequences</taxon>
        <taxon>metagenomes</taxon>
        <taxon>ecological metagenomes</taxon>
    </lineage>
</organism>
<dbReference type="Pfam" id="PF00535">
    <property type="entry name" value="Glycos_transf_2"/>
    <property type="match status" value="1"/>
</dbReference>
<gene>
    <name evidence="3" type="ORF">METZ01_LOCUS55212</name>
</gene>
<dbReference type="InterPro" id="IPR029044">
    <property type="entry name" value="Nucleotide-diphossugar_trans"/>
</dbReference>
<accession>A0A381SGF4</accession>
<feature type="domain" description="Glycosyltransferase 2-like" evidence="2">
    <location>
        <begin position="1"/>
        <end position="140"/>
    </location>
</feature>
<keyword evidence="1" id="KW-0472">Membrane</keyword>
<dbReference type="Gene3D" id="3.90.550.10">
    <property type="entry name" value="Spore Coat Polysaccharide Biosynthesis Protein SpsA, Chain A"/>
    <property type="match status" value="1"/>
</dbReference>
<evidence type="ECO:0000256" key="1">
    <source>
        <dbReference type="SAM" id="Phobius"/>
    </source>
</evidence>
<keyword evidence="1" id="KW-0812">Transmembrane</keyword>
<name>A0A381SGF4_9ZZZZ</name>
<dbReference type="InterPro" id="IPR001173">
    <property type="entry name" value="Glyco_trans_2-like"/>
</dbReference>
<dbReference type="PANTHER" id="PTHR43685">
    <property type="entry name" value="GLYCOSYLTRANSFERASE"/>
    <property type="match status" value="1"/>
</dbReference>
<dbReference type="EMBL" id="UINC01002997">
    <property type="protein sequence ID" value="SVA02358.1"/>
    <property type="molecule type" value="Genomic_DNA"/>
</dbReference>
<feature type="transmembrane region" description="Helical" evidence="1">
    <location>
        <begin position="209"/>
        <end position="227"/>
    </location>
</feature>
<evidence type="ECO:0000259" key="2">
    <source>
        <dbReference type="Pfam" id="PF00535"/>
    </source>
</evidence>
<keyword evidence="1" id="KW-1133">Transmembrane helix</keyword>
<dbReference type="InterPro" id="IPR050834">
    <property type="entry name" value="Glycosyltransf_2"/>
</dbReference>
<protein>
    <recommendedName>
        <fullName evidence="2">Glycosyltransferase 2-like domain-containing protein</fullName>
    </recommendedName>
</protein>
<proteinExistence type="predicted"/>
<evidence type="ECO:0000313" key="3">
    <source>
        <dbReference type="EMBL" id="SVA02358.1"/>
    </source>
</evidence>
<dbReference type="AlphaFoldDB" id="A0A381SGF4"/>
<feature type="transmembrane region" description="Helical" evidence="1">
    <location>
        <begin position="233"/>
        <end position="252"/>
    </location>
</feature>
<sequence>MIISDDGSTDDTHEKIKKWIELVGFKLEYISQNNLGPGSARNHGVENSTGELIVFIDSDCEADENWLRIIYDSYMGKKFDAFGGPDHSKDDFLPVQRAIDFSMTSFLTTGGMRGHNKKMLAKFYPRSHNMGVKKTLFEKVGGFGSLRHGQDIELSHRINNSGAKVELLIDAVVYHRRRTTLLKFFRQVFNWGVARINLGKVDIAMLEPIHFFPSIVTLLSLLTVIGLVIYPSIFYPITIFGLIALLSISIIGGMKTRSAVVLLLLLFVIPMQVLGYGLGFFIAFIKRFVFNHGEFTGFQKKYY</sequence>
<dbReference type="PANTHER" id="PTHR43685:SF3">
    <property type="entry name" value="SLR2126 PROTEIN"/>
    <property type="match status" value="1"/>
</dbReference>
<reference evidence="3" key="1">
    <citation type="submission" date="2018-05" db="EMBL/GenBank/DDBJ databases">
        <authorList>
            <person name="Lanie J.A."/>
            <person name="Ng W.-L."/>
            <person name="Kazmierczak K.M."/>
            <person name="Andrzejewski T.M."/>
            <person name="Davidsen T.M."/>
            <person name="Wayne K.J."/>
            <person name="Tettelin H."/>
            <person name="Glass J.I."/>
            <person name="Rusch D."/>
            <person name="Podicherti R."/>
            <person name="Tsui H.-C.T."/>
            <person name="Winkler M.E."/>
        </authorList>
    </citation>
    <scope>NUCLEOTIDE SEQUENCE</scope>
</reference>
<dbReference type="SUPFAM" id="SSF53448">
    <property type="entry name" value="Nucleotide-diphospho-sugar transferases"/>
    <property type="match status" value="1"/>
</dbReference>